<sequence length="82" mass="9796">MGLHFGNLYKIRNIITYRISPFELKAFGGFFSHGFPNTIRRIREEFFNVVPPFLIGYLAYDQIKKRHQQLMRKNPADYENDV</sequence>
<evidence type="ECO:0000256" key="10">
    <source>
        <dbReference type="ARBA" id="ARBA00023128"/>
    </source>
</evidence>
<organism evidence="14 15">
    <name type="scientific">Henosepilachna vigintioctopunctata</name>
    <dbReference type="NCBI Taxonomy" id="420089"/>
    <lineage>
        <taxon>Eukaryota</taxon>
        <taxon>Metazoa</taxon>
        <taxon>Ecdysozoa</taxon>
        <taxon>Arthropoda</taxon>
        <taxon>Hexapoda</taxon>
        <taxon>Insecta</taxon>
        <taxon>Pterygota</taxon>
        <taxon>Neoptera</taxon>
        <taxon>Endopterygota</taxon>
        <taxon>Coleoptera</taxon>
        <taxon>Polyphaga</taxon>
        <taxon>Cucujiformia</taxon>
        <taxon>Coccinelloidea</taxon>
        <taxon>Coccinellidae</taxon>
        <taxon>Epilachninae</taxon>
        <taxon>Epilachnini</taxon>
        <taxon>Henosepilachna</taxon>
    </lineage>
</organism>
<evidence type="ECO:0000256" key="11">
    <source>
        <dbReference type="ARBA" id="ARBA00023136"/>
    </source>
</evidence>
<dbReference type="Gene3D" id="1.20.5.210">
    <property type="entry name" value="Cytochrome b-c1 complex subunit 8"/>
    <property type="match status" value="1"/>
</dbReference>
<evidence type="ECO:0000313" key="15">
    <source>
        <dbReference type="Proteomes" id="UP001431783"/>
    </source>
</evidence>
<evidence type="ECO:0000256" key="2">
    <source>
        <dbReference type="ARBA" id="ARBA00007668"/>
    </source>
</evidence>
<dbReference type="InterPro" id="IPR036642">
    <property type="entry name" value="Cyt_bc1_su8_sf"/>
</dbReference>
<dbReference type="Pfam" id="PF02939">
    <property type="entry name" value="UcrQ"/>
    <property type="match status" value="1"/>
</dbReference>
<keyword evidence="5 13" id="KW-0679">Respiratory chain</keyword>
<comment type="function">
    <text evidence="13">Component of the ubiquinol-cytochrome c oxidoreductase, a multisubunit transmembrane complex that is part of the mitochondrial electron transport chain which drives oxidative phosphorylation. The complex plays an important role in the uptake of multiple carbon sources present in different host niches.</text>
</comment>
<keyword evidence="15" id="KW-1185">Reference proteome</keyword>
<dbReference type="GO" id="GO:0045275">
    <property type="term" value="C:respiratory chain complex III"/>
    <property type="evidence" value="ECO:0007669"/>
    <property type="project" value="UniProtKB-UniRule"/>
</dbReference>
<evidence type="ECO:0000256" key="7">
    <source>
        <dbReference type="ARBA" id="ARBA00022792"/>
    </source>
</evidence>
<dbReference type="FunFam" id="1.20.5.210:FF:000001">
    <property type="entry name" value="Cytochrome b-c1 complex subunit 8"/>
    <property type="match status" value="1"/>
</dbReference>
<evidence type="ECO:0000256" key="6">
    <source>
        <dbReference type="ARBA" id="ARBA00022692"/>
    </source>
</evidence>
<evidence type="ECO:0000256" key="8">
    <source>
        <dbReference type="ARBA" id="ARBA00022982"/>
    </source>
</evidence>
<protein>
    <recommendedName>
        <fullName evidence="3 13">Cytochrome b-c1 complex subunit 8</fullName>
    </recommendedName>
    <alternativeName>
        <fullName evidence="13">Complex III subunit 8</fullName>
    </alternativeName>
</protein>
<dbReference type="InterPro" id="IPR004205">
    <property type="entry name" value="Cyt_bc1_su8"/>
</dbReference>
<evidence type="ECO:0000256" key="13">
    <source>
        <dbReference type="RuleBase" id="RU368118"/>
    </source>
</evidence>
<dbReference type="Proteomes" id="UP001431783">
    <property type="component" value="Unassembled WGS sequence"/>
</dbReference>
<evidence type="ECO:0000256" key="12">
    <source>
        <dbReference type="ARBA" id="ARBA00047105"/>
    </source>
</evidence>
<keyword evidence="8 13" id="KW-0249">Electron transport</keyword>
<dbReference type="EMBL" id="JARQZJ010000034">
    <property type="protein sequence ID" value="KAK9875776.1"/>
    <property type="molecule type" value="Genomic_DNA"/>
</dbReference>
<evidence type="ECO:0000256" key="1">
    <source>
        <dbReference type="ARBA" id="ARBA00004434"/>
    </source>
</evidence>
<dbReference type="GO" id="GO:0006122">
    <property type="term" value="P:mitochondrial electron transport, ubiquinol to cytochrome c"/>
    <property type="evidence" value="ECO:0007669"/>
    <property type="project" value="UniProtKB-UniRule"/>
</dbReference>
<evidence type="ECO:0000256" key="3">
    <source>
        <dbReference type="ARBA" id="ARBA00016324"/>
    </source>
</evidence>
<comment type="similarity">
    <text evidence="2 13">Belongs to the UQCRQ/QCR8 family.</text>
</comment>
<keyword evidence="7 13" id="KW-0999">Mitochondrion inner membrane</keyword>
<keyword evidence="4 13" id="KW-0813">Transport</keyword>
<keyword evidence="9" id="KW-1133">Transmembrane helix</keyword>
<reference evidence="14 15" key="1">
    <citation type="submission" date="2023-03" db="EMBL/GenBank/DDBJ databases">
        <title>Genome insight into feeding habits of ladybird beetles.</title>
        <authorList>
            <person name="Li H.-S."/>
            <person name="Huang Y.-H."/>
            <person name="Pang H."/>
        </authorList>
    </citation>
    <scope>NUCLEOTIDE SEQUENCE [LARGE SCALE GENOMIC DNA]</scope>
    <source>
        <strain evidence="14">SYSU_2023b</strain>
        <tissue evidence="14">Whole body</tissue>
    </source>
</reference>
<comment type="subcellular location">
    <subcellularLocation>
        <location evidence="1 13">Mitochondrion inner membrane</location>
        <topology evidence="1 13">Single-pass membrane protein</topology>
    </subcellularLocation>
</comment>
<proteinExistence type="inferred from homology"/>
<comment type="caution">
    <text evidence="14">The sequence shown here is derived from an EMBL/GenBank/DDBJ whole genome shotgun (WGS) entry which is preliminary data.</text>
</comment>
<evidence type="ECO:0000256" key="5">
    <source>
        <dbReference type="ARBA" id="ARBA00022660"/>
    </source>
</evidence>
<keyword evidence="10 13" id="KW-0496">Mitochondrion</keyword>
<gene>
    <name evidence="14" type="ORF">WA026_009569</name>
</gene>
<dbReference type="PANTHER" id="PTHR12119:SF2">
    <property type="entry name" value="CYTOCHROME B-C1 COMPLEX SUBUNIT 8"/>
    <property type="match status" value="1"/>
</dbReference>
<dbReference type="AlphaFoldDB" id="A0AAW1U6D0"/>
<name>A0AAW1U6D0_9CUCU</name>
<evidence type="ECO:0000256" key="4">
    <source>
        <dbReference type="ARBA" id="ARBA00022448"/>
    </source>
</evidence>
<accession>A0AAW1U6D0</accession>
<comment type="subunit">
    <text evidence="12 13">Component of the ubiquinol-cytochrome c oxidoreductase (cytochrome b-c1 complex, complex III, CIII), a multisubunit enzyme composed of 11 subunits. The complex is composed of 3 respiratory subunits cytochrome b, cytochrome c1 and Rieske protein UQCRFS1, 2 core protein subunits UQCRC1/QCR1 and UQCRC2/QCR2, and 6 low-molecular weight protein subunits UQCRH/QCR6, UQCRB/QCR7, UQCRQ/QCR8, UQCR10/QCR9, UQCR11/QCR10 and subunit 9, the cleavage product of Rieske protein UQCRFS1. The complex exists as an obligatory dimer and forms supercomplexes (SCs) in the inner mitochondrial membrane with NADH-ubiquinone oxidoreductase (complex I, CI) and cytochrome c oxidase (complex IV, CIV), resulting in different assemblies (supercomplex SCI(1)III(2)IV(1) and megacomplex MCI(2)III(2)IV(2)). Interacts with UQCC6.</text>
</comment>
<dbReference type="EMBL" id="JARQZJ010000034">
    <property type="protein sequence ID" value="KAK9875777.1"/>
    <property type="molecule type" value="Genomic_DNA"/>
</dbReference>
<dbReference type="SUPFAM" id="SSF81508">
    <property type="entry name" value="Ubiquinone-binding protein QP-C of cytochrome bc1 complex (Ubiquinol-cytochrome c reductase)"/>
    <property type="match status" value="1"/>
</dbReference>
<evidence type="ECO:0000313" key="14">
    <source>
        <dbReference type="EMBL" id="KAK9875777.1"/>
    </source>
</evidence>
<dbReference type="GO" id="GO:0005743">
    <property type="term" value="C:mitochondrial inner membrane"/>
    <property type="evidence" value="ECO:0007669"/>
    <property type="project" value="UniProtKB-SubCell"/>
</dbReference>
<keyword evidence="11" id="KW-0472">Membrane</keyword>
<keyword evidence="6" id="KW-0812">Transmembrane</keyword>
<evidence type="ECO:0000256" key="9">
    <source>
        <dbReference type="ARBA" id="ARBA00022989"/>
    </source>
</evidence>
<dbReference type="PANTHER" id="PTHR12119">
    <property type="entry name" value="UBIQUINOL-CYTOCHROME C REDUCTASE COMPLEX UBIQUINONE-BINDING PROTEIN QP-C"/>
    <property type="match status" value="1"/>
</dbReference>